<feature type="signal peptide" evidence="6">
    <location>
        <begin position="1"/>
        <end position="20"/>
    </location>
</feature>
<dbReference type="SUPFAM" id="SSF53822">
    <property type="entry name" value="Periplasmic binding protein-like I"/>
    <property type="match status" value="1"/>
</dbReference>
<keyword evidence="4 5" id="KW-0408">Iron</keyword>
<keyword evidence="2 5" id="KW-0479">Metal-binding</keyword>
<comment type="similarity">
    <text evidence="1">Belongs to the leucine-binding protein family.</text>
</comment>
<sequence>MRLFYSFLLSVLLLLGPATTGQTENLVGGLTPDQALKAGERMYREGILPSGKPMQALVQGDIPVDGRMFTCRNCHLRSGLGTAEGTIISLPTNGRKLFRTLHRGAEIETNPPRHLLAKPFQSEDIRPTYTDESLADAIWTGRTPSGRELGAAMPRYLLAPPDMDILVYYLKHLSTDFSPGVDKQTLFFATVITDEVPAKDRRSMLGVLQAYIRDHNARSRHDEKRARHGPFYRQDRFAPYRRFDLSIWELHGPPSTWEKQLTDYAARKPVFALLGGISTRDWTPIDNFCNKNKIPCIFPVTDHPGLNPDNWYTLYFSRGLVEEAETAARYLANNRTETVPPLLVYDNDARSRTLTEAFIRQWTTLGQQPIRTLQLPTGTQARLAFWQRILSSGQQASLVLWLQRNAMKELFTLAPQHSALQSLLLSWRMLDSSSAGLPKAWRDKIRLTYPYRLPGQLNSRLSFVKSWLKLKKLPIENLHIQAQTYFLGWVLTGSTRMMGDDFYRDYFLDVIDMMNDEVYAIATVPRASFGAGQRYAVKGCYIVGLDEKDPAKLVPLTPWVVY</sequence>
<dbReference type="GO" id="GO:0046872">
    <property type="term" value="F:metal ion binding"/>
    <property type="evidence" value="ECO:0007669"/>
    <property type="project" value="UniProtKB-KW"/>
</dbReference>
<dbReference type="Gene3D" id="3.40.50.2300">
    <property type="match status" value="2"/>
</dbReference>
<evidence type="ECO:0000256" key="3">
    <source>
        <dbReference type="ARBA" id="ARBA00022729"/>
    </source>
</evidence>
<name>A0A2K2HAJ2_9BACT</name>
<dbReference type="Pfam" id="PF13458">
    <property type="entry name" value="Peripla_BP_6"/>
    <property type="match status" value="1"/>
</dbReference>
<protein>
    <submittedName>
        <fullName evidence="8">Amino acid ABC transporter substrate-binding protein</fullName>
    </submittedName>
</protein>
<evidence type="ECO:0000259" key="7">
    <source>
        <dbReference type="PROSITE" id="PS51007"/>
    </source>
</evidence>
<organism evidence="8 9">
    <name type="scientific">Geothermobacter hydrogeniphilus</name>
    <dbReference type="NCBI Taxonomy" id="1969733"/>
    <lineage>
        <taxon>Bacteria</taxon>
        <taxon>Pseudomonadati</taxon>
        <taxon>Thermodesulfobacteriota</taxon>
        <taxon>Desulfuromonadia</taxon>
        <taxon>Desulfuromonadales</taxon>
        <taxon>Geothermobacteraceae</taxon>
        <taxon>Geothermobacter</taxon>
    </lineage>
</organism>
<reference evidence="8 9" key="1">
    <citation type="journal article" date="2018" name="Genome Announc.">
        <title>Genome Sequence of Geothermobacter sp. HR-1 Iron Reducer from the Loihi Seamount.</title>
        <authorList>
            <person name="Smith H."/>
            <person name="Abuyen K."/>
            <person name="Tremblay J."/>
            <person name="Savalia P."/>
            <person name="Perez-Rodriguez I."/>
            <person name="Emerson D."/>
            <person name="Tully B."/>
            <person name="Amend J."/>
        </authorList>
    </citation>
    <scope>NUCLEOTIDE SEQUENCE [LARGE SCALE GENOMIC DNA]</scope>
    <source>
        <strain evidence="8 9">HR-1</strain>
    </source>
</reference>
<dbReference type="InterPro" id="IPR009056">
    <property type="entry name" value="Cyt_c-like_dom"/>
</dbReference>
<feature type="chain" id="PRO_5014469343" evidence="6">
    <location>
        <begin position="21"/>
        <end position="562"/>
    </location>
</feature>
<dbReference type="InterPro" id="IPR028081">
    <property type="entry name" value="Leu-bd"/>
</dbReference>
<dbReference type="GO" id="GO:0020037">
    <property type="term" value="F:heme binding"/>
    <property type="evidence" value="ECO:0007669"/>
    <property type="project" value="InterPro"/>
</dbReference>
<dbReference type="AlphaFoldDB" id="A0A2K2HAJ2"/>
<dbReference type="GO" id="GO:0009055">
    <property type="term" value="F:electron transfer activity"/>
    <property type="evidence" value="ECO:0007669"/>
    <property type="project" value="InterPro"/>
</dbReference>
<evidence type="ECO:0000313" key="9">
    <source>
        <dbReference type="Proteomes" id="UP000236340"/>
    </source>
</evidence>
<dbReference type="EMBL" id="PPFX01000015">
    <property type="protein sequence ID" value="PNU20281.1"/>
    <property type="molecule type" value="Genomic_DNA"/>
</dbReference>
<comment type="caution">
    <text evidence="8">The sequence shown here is derived from an EMBL/GenBank/DDBJ whole genome shotgun (WGS) entry which is preliminary data.</text>
</comment>
<dbReference type="Proteomes" id="UP000236340">
    <property type="component" value="Unassembled WGS sequence"/>
</dbReference>
<dbReference type="RefSeq" id="WP_103115276.1">
    <property type="nucleotide sequence ID" value="NZ_PPFX01000015.1"/>
</dbReference>
<gene>
    <name evidence="8" type="ORF">C2E25_08220</name>
</gene>
<dbReference type="InterPro" id="IPR028082">
    <property type="entry name" value="Peripla_BP_I"/>
</dbReference>
<evidence type="ECO:0000256" key="4">
    <source>
        <dbReference type="ARBA" id="ARBA00023004"/>
    </source>
</evidence>
<keyword evidence="5" id="KW-0349">Heme</keyword>
<feature type="domain" description="Cytochrome c" evidence="7">
    <location>
        <begin position="34"/>
        <end position="174"/>
    </location>
</feature>
<proteinExistence type="inferred from homology"/>
<evidence type="ECO:0000256" key="2">
    <source>
        <dbReference type="ARBA" id="ARBA00022723"/>
    </source>
</evidence>
<dbReference type="PROSITE" id="PS51007">
    <property type="entry name" value="CYTC"/>
    <property type="match status" value="1"/>
</dbReference>
<evidence type="ECO:0000256" key="6">
    <source>
        <dbReference type="SAM" id="SignalP"/>
    </source>
</evidence>
<evidence type="ECO:0000313" key="8">
    <source>
        <dbReference type="EMBL" id="PNU20281.1"/>
    </source>
</evidence>
<dbReference type="OrthoDB" id="5558268at2"/>
<evidence type="ECO:0000256" key="1">
    <source>
        <dbReference type="ARBA" id="ARBA00010062"/>
    </source>
</evidence>
<accession>A0A2K2HAJ2</accession>
<keyword evidence="3 6" id="KW-0732">Signal</keyword>
<evidence type="ECO:0000256" key="5">
    <source>
        <dbReference type="PROSITE-ProRule" id="PRU00433"/>
    </source>
</evidence>